<evidence type="ECO:0000256" key="1">
    <source>
        <dbReference type="ARBA" id="ARBA00022694"/>
    </source>
</evidence>
<dbReference type="AlphaFoldDB" id="A0A075HFH8"/>
<evidence type="ECO:0000313" key="6">
    <source>
        <dbReference type="EMBL" id="AIF13167.1"/>
    </source>
</evidence>
<dbReference type="InterPro" id="IPR026326">
    <property type="entry name" value="TruB_arch"/>
</dbReference>
<dbReference type="GO" id="GO:0031119">
    <property type="term" value="P:tRNA pseudouridine synthesis"/>
    <property type="evidence" value="ECO:0007669"/>
    <property type="project" value="UniProtKB-UniRule"/>
</dbReference>
<dbReference type="Pfam" id="PF01509">
    <property type="entry name" value="TruB_N"/>
    <property type="match status" value="1"/>
</dbReference>
<dbReference type="GO" id="GO:0031118">
    <property type="term" value="P:rRNA pseudouridine synthesis"/>
    <property type="evidence" value="ECO:0007669"/>
    <property type="project" value="TreeGrafter"/>
</dbReference>
<dbReference type="InterPro" id="IPR004521">
    <property type="entry name" value="Uncharacterised_CHP00451"/>
</dbReference>
<evidence type="ECO:0000259" key="4">
    <source>
        <dbReference type="SMART" id="SM00359"/>
    </source>
</evidence>
<feature type="active site" description="Nucleophile" evidence="3">
    <location>
        <position position="82"/>
    </location>
</feature>
<dbReference type="SMART" id="SM00359">
    <property type="entry name" value="PUA"/>
    <property type="match status" value="1"/>
</dbReference>
<accession>A0A075HFH8</accession>
<dbReference type="NCBIfam" id="TIGR00425">
    <property type="entry name" value="CBF5"/>
    <property type="match status" value="1"/>
</dbReference>
<dbReference type="InterPro" id="IPR036974">
    <property type="entry name" value="PUA_sf"/>
</dbReference>
<protein>
    <recommendedName>
        <fullName evidence="3">Probable tRNA pseudouridine synthase B</fullName>
        <ecNumber evidence="3">5.4.99.25</ecNumber>
    </recommendedName>
    <alternativeName>
        <fullName evidence="3">tRNA pseudouridine(55) synthase</fullName>
        <shortName evidence="3">Psi55 synthase</shortName>
    </alternativeName>
    <alternativeName>
        <fullName evidence="3">tRNA pseudouridylate synthase</fullName>
    </alternativeName>
    <alternativeName>
        <fullName evidence="3">tRNA-uridine isomerase</fullName>
    </alternativeName>
</protein>
<dbReference type="GO" id="GO:0160148">
    <property type="term" value="F:tRNA pseudouridine(55) synthase activity"/>
    <property type="evidence" value="ECO:0007669"/>
    <property type="project" value="UniProtKB-EC"/>
</dbReference>
<dbReference type="Pfam" id="PF01472">
    <property type="entry name" value="PUA"/>
    <property type="match status" value="1"/>
</dbReference>
<dbReference type="InterPro" id="IPR012960">
    <property type="entry name" value="Dyskerin-like"/>
</dbReference>
<feature type="domain" description="PUA" evidence="4">
    <location>
        <begin position="250"/>
        <end position="326"/>
    </location>
</feature>
<dbReference type="InterPro" id="IPR032819">
    <property type="entry name" value="TruB_C"/>
</dbReference>
<proteinExistence type="inferred from homology"/>
<dbReference type="Pfam" id="PF08068">
    <property type="entry name" value="DKCLD"/>
    <property type="match status" value="1"/>
</dbReference>
<dbReference type="InterPro" id="IPR020103">
    <property type="entry name" value="PsdUridine_synth_cat_dom_sf"/>
</dbReference>
<evidence type="ECO:0000256" key="2">
    <source>
        <dbReference type="ARBA" id="ARBA00023235"/>
    </source>
</evidence>
<dbReference type="GO" id="GO:0000495">
    <property type="term" value="P:box H/ACA sno(s)RNA 3'-end processing"/>
    <property type="evidence" value="ECO:0007669"/>
    <property type="project" value="TreeGrafter"/>
</dbReference>
<dbReference type="Gene3D" id="2.30.130.10">
    <property type="entry name" value="PUA domain"/>
    <property type="match status" value="1"/>
</dbReference>
<dbReference type="HAMAP" id="MF_01081">
    <property type="entry name" value="TruB_arch"/>
    <property type="match status" value="1"/>
</dbReference>
<gene>
    <name evidence="6" type="primary">CBF5</name>
    <name evidence="6" type="synonym">DKC1</name>
    <name evidence="6" type="synonym">NOLA4</name>
    <name evidence="3" type="synonym">truB</name>
</gene>
<sequence>MLISPFLLAVCSVGFLGDNLYKISDTVSAPYGTPPDERSVEQFMESSVIVINKQAGPSSHQVAAWLRDSFELKQTGHGGTLDPNVTGVLPISIGRASKVIKVMQESSKEYVCLMKHGKDPGKDRIAEMFTKFTGPLYQIPPLQAAVKRELRIRRVYEIEMLEHKSQSTLFRVECEGGTYIRNLCSDIGSALGSGAHMEQLIRTKSGPFTLEDSVSLIDAHDKYKKWQDSGDSSHISSILKPLESMLMDLPLIDVKDSAVDALCHGADLGFPGVVSVSKSMKRGHLVSIMTSRGEAIALARATVNADEIVQNPKSKGKVARLERVIMERGTYPREWKSK</sequence>
<evidence type="ECO:0000259" key="5">
    <source>
        <dbReference type="SMART" id="SM01136"/>
    </source>
</evidence>
<reference evidence="6" key="1">
    <citation type="journal article" date="2014" name="Genome Biol. Evol.">
        <title>Pangenome evidence for extensive interdomain horizontal transfer affecting lineage core and shell genes in uncultured planktonic thaumarchaeota and euryarchaeota.</title>
        <authorList>
            <person name="Deschamps P."/>
            <person name="Zivanovic Y."/>
            <person name="Moreira D."/>
            <person name="Rodriguez-Valera F."/>
            <person name="Lopez-Garcia P."/>
        </authorList>
    </citation>
    <scope>NUCLEOTIDE SEQUENCE</scope>
</reference>
<name>A0A075HFH8_9EURY</name>
<dbReference type="PANTHER" id="PTHR23127:SF0">
    <property type="entry name" value="H_ACA RIBONUCLEOPROTEIN COMPLEX SUBUNIT DKC1"/>
    <property type="match status" value="1"/>
</dbReference>
<dbReference type="Gene3D" id="3.30.2350.10">
    <property type="entry name" value="Pseudouridine synthase"/>
    <property type="match status" value="1"/>
</dbReference>
<keyword evidence="2 3" id="KW-0413">Isomerase</keyword>
<comment type="catalytic activity">
    <reaction evidence="3">
        <text>uridine(55) in tRNA = pseudouridine(55) in tRNA</text>
        <dbReference type="Rhea" id="RHEA:42532"/>
        <dbReference type="Rhea" id="RHEA-COMP:10101"/>
        <dbReference type="Rhea" id="RHEA-COMP:10102"/>
        <dbReference type="ChEBI" id="CHEBI:65314"/>
        <dbReference type="ChEBI" id="CHEBI:65315"/>
        <dbReference type="EC" id="5.4.99.25"/>
    </reaction>
</comment>
<dbReference type="GO" id="GO:1990481">
    <property type="term" value="P:mRNA pseudouridine synthesis"/>
    <property type="evidence" value="ECO:0007669"/>
    <property type="project" value="TreeGrafter"/>
</dbReference>
<dbReference type="PANTHER" id="PTHR23127">
    <property type="entry name" value="CENTROMERE/MICROTUBULE BINDING PROTEIN CBF5"/>
    <property type="match status" value="1"/>
</dbReference>
<dbReference type="SUPFAM" id="SSF88697">
    <property type="entry name" value="PUA domain-like"/>
    <property type="match status" value="1"/>
</dbReference>
<dbReference type="InterPro" id="IPR004802">
    <property type="entry name" value="tRNA_PsdUridine_synth_B_fam"/>
</dbReference>
<dbReference type="CDD" id="cd21148">
    <property type="entry name" value="PUA_Cbf5"/>
    <property type="match status" value="1"/>
</dbReference>
<dbReference type="SMART" id="SM01136">
    <property type="entry name" value="DKCLD"/>
    <property type="match status" value="1"/>
</dbReference>
<dbReference type="PROSITE" id="PS50890">
    <property type="entry name" value="PUA"/>
    <property type="match status" value="1"/>
</dbReference>
<dbReference type="NCBIfam" id="NF003280">
    <property type="entry name" value="PRK04270.1"/>
    <property type="match status" value="1"/>
</dbReference>
<dbReference type="EMBL" id="KF900965">
    <property type="protein sequence ID" value="AIF13167.1"/>
    <property type="molecule type" value="Genomic_DNA"/>
</dbReference>
<feature type="domain" description="Dyskerin-like" evidence="5">
    <location>
        <begin position="17"/>
        <end position="63"/>
    </location>
</feature>
<organism evidence="6">
    <name type="scientific">uncultured marine group II/III euryarchaeote KM3_60_A11</name>
    <dbReference type="NCBI Taxonomy" id="1456469"/>
    <lineage>
        <taxon>Archaea</taxon>
        <taxon>Methanobacteriati</taxon>
        <taxon>Methanobacteriota</taxon>
        <taxon>environmental samples</taxon>
    </lineage>
</organism>
<dbReference type="SUPFAM" id="SSF55120">
    <property type="entry name" value="Pseudouridine synthase"/>
    <property type="match status" value="1"/>
</dbReference>
<comment type="similarity">
    <text evidence="3">Belongs to the pseudouridine synthase TruB family. Type 2 subfamily.</text>
</comment>
<dbReference type="GO" id="GO:0003723">
    <property type="term" value="F:RNA binding"/>
    <property type="evidence" value="ECO:0007669"/>
    <property type="project" value="InterPro"/>
</dbReference>
<dbReference type="InterPro" id="IPR015947">
    <property type="entry name" value="PUA-like_sf"/>
</dbReference>
<dbReference type="InterPro" id="IPR002501">
    <property type="entry name" value="PsdUridine_synth_N"/>
</dbReference>
<dbReference type="Pfam" id="PF16198">
    <property type="entry name" value="TruB_C_2"/>
    <property type="match status" value="1"/>
</dbReference>
<dbReference type="NCBIfam" id="TIGR00451">
    <property type="entry name" value="unchar_dom_2"/>
    <property type="match status" value="1"/>
</dbReference>
<evidence type="ECO:0000256" key="3">
    <source>
        <dbReference type="HAMAP-Rule" id="MF_01081"/>
    </source>
</evidence>
<comment type="function">
    <text evidence="3">Could be responsible for synthesis of pseudouridine from uracil-55 in the psi GC loop of transfer RNAs.</text>
</comment>
<keyword evidence="1 3" id="KW-0819">tRNA processing</keyword>
<dbReference type="GO" id="GO:0031120">
    <property type="term" value="P:snRNA pseudouridine synthesis"/>
    <property type="evidence" value="ECO:0007669"/>
    <property type="project" value="TreeGrafter"/>
</dbReference>
<dbReference type="InterPro" id="IPR002478">
    <property type="entry name" value="PUA"/>
</dbReference>
<dbReference type="EC" id="5.4.99.25" evidence="3"/>